<evidence type="ECO:0000313" key="4">
    <source>
        <dbReference type="Proteomes" id="UP001501425"/>
    </source>
</evidence>
<keyword evidence="1" id="KW-0812">Transmembrane</keyword>
<dbReference type="RefSeq" id="WP_343778538.1">
    <property type="nucleotide sequence ID" value="NZ_BAAADQ010000009.1"/>
</dbReference>
<evidence type="ECO:0000313" key="3">
    <source>
        <dbReference type="EMBL" id="MEZ3165757.1"/>
    </source>
</evidence>
<dbReference type="Proteomes" id="UP001501425">
    <property type="component" value="Unassembled WGS sequence"/>
</dbReference>
<keyword evidence="1" id="KW-1133">Transmembrane helix</keyword>
<gene>
    <name evidence="3" type="ORF">ABNG02_00275</name>
    <name evidence="2" type="ORF">GCM10008994_18710</name>
</gene>
<organism evidence="2 4">
    <name type="scientific">Halorubrum ejinorense</name>
    <dbReference type="NCBI Taxonomy" id="425309"/>
    <lineage>
        <taxon>Archaea</taxon>
        <taxon>Methanobacteriati</taxon>
        <taxon>Methanobacteriota</taxon>
        <taxon>Stenosarchaea group</taxon>
        <taxon>Halobacteria</taxon>
        <taxon>Halobacteriales</taxon>
        <taxon>Haloferacaceae</taxon>
        <taxon>Halorubrum</taxon>
    </lineage>
</organism>
<dbReference type="EMBL" id="JBEDNW010000001">
    <property type="protein sequence ID" value="MEZ3165757.1"/>
    <property type="molecule type" value="Genomic_DNA"/>
</dbReference>
<sequence>MVDVPRARNRHGERVDAVPFLVTTGLAFTLVFSFGPIYGLAYGLSLAASLGLSAVGFAGAAVLAYHQLVRLAPFEDAGPLPAGPRFERLLYVGLGLGALFVGLTVPLL</sequence>
<dbReference type="AlphaFoldDB" id="A0AAV3ST68"/>
<dbReference type="Proteomes" id="UP001567571">
    <property type="component" value="Unassembled WGS sequence"/>
</dbReference>
<feature type="transmembrane region" description="Helical" evidence="1">
    <location>
        <begin position="47"/>
        <end position="68"/>
    </location>
</feature>
<reference evidence="2" key="2">
    <citation type="submission" date="2023-12" db="EMBL/GenBank/DDBJ databases">
        <authorList>
            <person name="Sun Q."/>
            <person name="Inoue M."/>
        </authorList>
    </citation>
    <scope>NUCLEOTIDE SEQUENCE</scope>
    <source>
        <strain evidence="2">JCM 14265</strain>
    </source>
</reference>
<protein>
    <submittedName>
        <fullName evidence="2">Uncharacterized protein</fullName>
    </submittedName>
</protein>
<evidence type="ECO:0000256" key="1">
    <source>
        <dbReference type="SAM" id="Phobius"/>
    </source>
</evidence>
<dbReference type="EMBL" id="BAAADQ010000009">
    <property type="protein sequence ID" value="GAA0543972.1"/>
    <property type="molecule type" value="Genomic_DNA"/>
</dbReference>
<keyword evidence="5" id="KW-1185">Reference proteome</keyword>
<accession>A0AAV3ST68</accession>
<comment type="caution">
    <text evidence="2">The sequence shown here is derived from an EMBL/GenBank/DDBJ whole genome shotgun (WGS) entry which is preliminary data.</text>
</comment>
<reference evidence="2" key="1">
    <citation type="journal article" date="2014" name="Int. J. Syst. Evol. Microbiol.">
        <title>Complete genome sequence of Corynebacterium casei LMG S-19264T (=DSM 44701T), isolated from a smear-ripened cheese.</title>
        <authorList>
            <consortium name="US DOE Joint Genome Institute (JGI-PGF)"/>
            <person name="Walter F."/>
            <person name="Albersmeier A."/>
            <person name="Kalinowski J."/>
            <person name="Ruckert C."/>
        </authorList>
    </citation>
    <scope>NUCLEOTIDE SEQUENCE</scope>
    <source>
        <strain evidence="2">JCM 14265</strain>
    </source>
</reference>
<reference evidence="3 5" key="3">
    <citation type="submission" date="2024-06" db="EMBL/GenBank/DDBJ databases">
        <title>Halorubrum miltondacostae sp. nov., a potential PHA producer isolated from an inland solar saltern in Rio Maior, Portugal.</title>
        <authorList>
            <person name="Albuquerque L."/>
            <person name="Viver T."/>
            <person name="Barroso C."/>
            <person name="Claudino R."/>
            <person name="Galvan M."/>
            <person name="Simoes G."/>
            <person name="Lobo Da Cunha A."/>
            <person name="Egas C."/>
        </authorList>
    </citation>
    <scope>NUCLEOTIDE SEQUENCE [LARGE SCALE GENOMIC DNA]</scope>
    <source>
        <strain evidence="3 5">DSM 18646</strain>
    </source>
</reference>
<feature type="transmembrane region" description="Helical" evidence="1">
    <location>
        <begin position="20"/>
        <end position="41"/>
    </location>
</feature>
<keyword evidence="1" id="KW-0472">Membrane</keyword>
<evidence type="ECO:0000313" key="5">
    <source>
        <dbReference type="Proteomes" id="UP001567571"/>
    </source>
</evidence>
<name>A0AAV3ST68_9EURY</name>
<evidence type="ECO:0000313" key="2">
    <source>
        <dbReference type="EMBL" id="GAA0543972.1"/>
    </source>
</evidence>
<feature type="transmembrane region" description="Helical" evidence="1">
    <location>
        <begin position="89"/>
        <end position="107"/>
    </location>
</feature>
<proteinExistence type="predicted"/>